<dbReference type="SUPFAM" id="SSF81891">
    <property type="entry name" value="Poly A polymerase C-terminal region-like"/>
    <property type="match status" value="1"/>
</dbReference>
<feature type="domain" description="tRNA nucleotidyltransferase/poly(A) polymerase RNA and SrmB- binding" evidence="10">
    <location>
        <begin position="171"/>
        <end position="222"/>
    </location>
</feature>
<dbReference type="GO" id="GO:0046872">
    <property type="term" value="F:metal ion binding"/>
    <property type="evidence" value="ECO:0007669"/>
    <property type="project" value="UniProtKB-KW"/>
</dbReference>
<accession>A0A2R8ATH1</accession>
<evidence type="ECO:0000256" key="4">
    <source>
        <dbReference type="ARBA" id="ARBA00022695"/>
    </source>
</evidence>
<dbReference type="Pfam" id="PF01743">
    <property type="entry name" value="PolyA_pol"/>
    <property type="match status" value="1"/>
</dbReference>
<dbReference type="SUPFAM" id="SSF81301">
    <property type="entry name" value="Nucleotidyltransferase"/>
    <property type="match status" value="1"/>
</dbReference>
<evidence type="ECO:0000313" key="12">
    <source>
        <dbReference type="Proteomes" id="UP000244904"/>
    </source>
</evidence>
<reference evidence="12" key="1">
    <citation type="submission" date="2018-03" db="EMBL/GenBank/DDBJ databases">
        <authorList>
            <person name="Rodrigo-Torres L."/>
            <person name="Arahal R. D."/>
            <person name="Lucena T."/>
        </authorList>
    </citation>
    <scope>NUCLEOTIDE SEQUENCE [LARGE SCALE GENOMIC DNA]</scope>
    <source>
        <strain evidence="12">CECT 8871</strain>
    </source>
</reference>
<keyword evidence="4 11" id="KW-0548">Nucleotidyltransferase</keyword>
<evidence type="ECO:0000256" key="5">
    <source>
        <dbReference type="ARBA" id="ARBA00022723"/>
    </source>
</evidence>
<evidence type="ECO:0000256" key="7">
    <source>
        <dbReference type="ARBA" id="ARBA00022842"/>
    </source>
</evidence>
<keyword evidence="3" id="KW-0819">tRNA processing</keyword>
<evidence type="ECO:0000256" key="2">
    <source>
        <dbReference type="ARBA" id="ARBA00022679"/>
    </source>
</evidence>
<organism evidence="11 12">
    <name type="scientific">Pseudoprimorskyibacter insulae</name>
    <dbReference type="NCBI Taxonomy" id="1695997"/>
    <lineage>
        <taxon>Bacteria</taxon>
        <taxon>Pseudomonadati</taxon>
        <taxon>Pseudomonadota</taxon>
        <taxon>Alphaproteobacteria</taxon>
        <taxon>Rhodobacterales</taxon>
        <taxon>Paracoccaceae</taxon>
        <taxon>Pseudoprimorskyibacter</taxon>
    </lineage>
</organism>
<keyword evidence="5" id="KW-0479">Metal-binding</keyword>
<evidence type="ECO:0000256" key="6">
    <source>
        <dbReference type="ARBA" id="ARBA00022741"/>
    </source>
</evidence>
<dbReference type="EMBL" id="OMOJ01000002">
    <property type="protein sequence ID" value="SPF79356.1"/>
    <property type="molecule type" value="Genomic_DNA"/>
</dbReference>
<dbReference type="InterPro" id="IPR032828">
    <property type="entry name" value="PolyA_RNA-bd"/>
</dbReference>
<keyword evidence="8" id="KW-0694">RNA-binding</keyword>
<evidence type="ECO:0000259" key="10">
    <source>
        <dbReference type="Pfam" id="PF12627"/>
    </source>
</evidence>
<dbReference type="Gene3D" id="1.10.3090.10">
    <property type="entry name" value="cca-adding enzyme, domain 2"/>
    <property type="match status" value="1"/>
</dbReference>
<dbReference type="InterPro" id="IPR050264">
    <property type="entry name" value="Bact_CCA-adding_enz_type3_sf"/>
</dbReference>
<dbReference type="Gene3D" id="3.30.460.10">
    <property type="entry name" value="Beta Polymerase, domain 2"/>
    <property type="match status" value="1"/>
</dbReference>
<dbReference type="CDD" id="cd05398">
    <property type="entry name" value="NT_ClassII-CCAase"/>
    <property type="match status" value="1"/>
</dbReference>
<evidence type="ECO:0000259" key="9">
    <source>
        <dbReference type="Pfam" id="PF01743"/>
    </source>
</evidence>
<evidence type="ECO:0000256" key="3">
    <source>
        <dbReference type="ARBA" id="ARBA00022694"/>
    </source>
</evidence>
<keyword evidence="2 8" id="KW-0808">Transferase</keyword>
<dbReference type="GO" id="GO:0008033">
    <property type="term" value="P:tRNA processing"/>
    <property type="evidence" value="ECO:0007669"/>
    <property type="project" value="UniProtKB-KW"/>
</dbReference>
<dbReference type="GO" id="GO:0000166">
    <property type="term" value="F:nucleotide binding"/>
    <property type="evidence" value="ECO:0007669"/>
    <property type="project" value="UniProtKB-KW"/>
</dbReference>
<evidence type="ECO:0000313" key="11">
    <source>
        <dbReference type="EMBL" id="SPF79356.1"/>
    </source>
</evidence>
<dbReference type="EC" id="2.7.7.72" evidence="11"/>
<sequence>MSMLTRAGYEAYLVGGCVRNALLGAPVDDIDICTNARPDVVMTLATDAGMKPIPTGIDHGTITVVTKGIPHEITTYRADVETDGRHAVVRFSNLMEEDARRRDFTMNALYADQTGQVHDPVGGLPDLAARRVRYIDDPATRIREDYLRILRFFRFNAWYGDPAGGFDADALDGIARNLDGISSLSRERVGSEIAKLVRAPDPAPAIAAMDHTGALAACLPGAVARGLPVLIHLEQSHTIAPDPLRRLAGMGYFDGAALRLPKTDQRRLTTYQTLMGSAEGAAELGYRHGYDIARDVLLLRSAQFEQPLAADALPEAQRGARAVFPVAASDLMPALQGKALGDRLRALEDKWVQSGFALTKDQLLG</sequence>
<evidence type="ECO:0000256" key="1">
    <source>
        <dbReference type="ARBA" id="ARBA00001946"/>
    </source>
</evidence>
<dbReference type="PANTHER" id="PTHR46173:SF1">
    <property type="entry name" value="CCA TRNA NUCLEOTIDYLTRANSFERASE 1, MITOCHONDRIAL"/>
    <property type="match status" value="1"/>
</dbReference>
<dbReference type="Proteomes" id="UP000244904">
    <property type="component" value="Unassembled WGS sequence"/>
</dbReference>
<dbReference type="AlphaFoldDB" id="A0A2R8ATH1"/>
<keyword evidence="12" id="KW-1185">Reference proteome</keyword>
<feature type="domain" description="Poly A polymerase head" evidence="9">
    <location>
        <begin position="11"/>
        <end position="133"/>
    </location>
</feature>
<evidence type="ECO:0000256" key="8">
    <source>
        <dbReference type="RuleBase" id="RU003953"/>
    </source>
</evidence>
<dbReference type="InterPro" id="IPR002646">
    <property type="entry name" value="PolA_pol_head_dom"/>
</dbReference>
<keyword evidence="6" id="KW-0547">Nucleotide-binding</keyword>
<comment type="cofactor">
    <cofactor evidence="1">
        <name>Mg(2+)</name>
        <dbReference type="ChEBI" id="CHEBI:18420"/>
    </cofactor>
</comment>
<keyword evidence="7" id="KW-0460">Magnesium</keyword>
<proteinExistence type="inferred from homology"/>
<comment type="similarity">
    <text evidence="8">Belongs to the tRNA nucleotidyltransferase/poly(A) polymerase family.</text>
</comment>
<dbReference type="Pfam" id="PF12627">
    <property type="entry name" value="PolyA_pol_RNAbd"/>
    <property type="match status" value="1"/>
</dbReference>
<dbReference type="InterPro" id="IPR043519">
    <property type="entry name" value="NT_sf"/>
</dbReference>
<dbReference type="GO" id="GO:0000049">
    <property type="term" value="F:tRNA binding"/>
    <property type="evidence" value="ECO:0007669"/>
    <property type="project" value="TreeGrafter"/>
</dbReference>
<protein>
    <submittedName>
        <fullName evidence="11">CCA-adding enzyme</fullName>
        <ecNumber evidence="11">2.7.7.72</ecNumber>
    </submittedName>
</protein>
<dbReference type="PANTHER" id="PTHR46173">
    <property type="entry name" value="CCA TRNA NUCLEOTIDYLTRANSFERASE 1, MITOCHONDRIAL"/>
    <property type="match status" value="1"/>
</dbReference>
<gene>
    <name evidence="11" type="primary">cca</name>
    <name evidence="11" type="ORF">PRI8871_01151</name>
</gene>
<name>A0A2R8ATH1_9RHOB</name>
<dbReference type="GO" id="GO:0004810">
    <property type="term" value="F:CCA tRNA nucleotidyltransferase activity"/>
    <property type="evidence" value="ECO:0007669"/>
    <property type="project" value="UniProtKB-EC"/>
</dbReference>